<accession>A0AA38HEN8</accession>
<dbReference type="InterPro" id="IPR011701">
    <property type="entry name" value="MFS"/>
</dbReference>
<proteinExistence type="predicted"/>
<keyword evidence="4 6" id="KW-1133">Transmembrane helix</keyword>
<gene>
    <name evidence="8" type="ORF">MKK02DRAFT_39585</name>
</gene>
<comment type="caution">
    <text evidence="8">The sequence shown here is derived from an EMBL/GenBank/DDBJ whole genome shotgun (WGS) entry which is preliminary data.</text>
</comment>
<dbReference type="PANTHER" id="PTHR43791">
    <property type="entry name" value="PERMEASE-RELATED"/>
    <property type="match status" value="1"/>
</dbReference>
<feature type="domain" description="Major facilitator superfamily (MFS) profile" evidence="7">
    <location>
        <begin position="54"/>
        <end position="467"/>
    </location>
</feature>
<comment type="subcellular location">
    <subcellularLocation>
        <location evidence="1">Membrane</location>
        <topology evidence="1">Multi-pass membrane protein</topology>
    </subcellularLocation>
</comment>
<evidence type="ECO:0000259" key="7">
    <source>
        <dbReference type="PROSITE" id="PS50850"/>
    </source>
</evidence>
<keyword evidence="3 6" id="KW-0812">Transmembrane</keyword>
<dbReference type="GO" id="GO:0022857">
    <property type="term" value="F:transmembrane transporter activity"/>
    <property type="evidence" value="ECO:0007669"/>
    <property type="project" value="InterPro"/>
</dbReference>
<evidence type="ECO:0000256" key="3">
    <source>
        <dbReference type="ARBA" id="ARBA00022692"/>
    </source>
</evidence>
<evidence type="ECO:0000256" key="6">
    <source>
        <dbReference type="SAM" id="Phobius"/>
    </source>
</evidence>
<dbReference type="PANTHER" id="PTHR43791:SF3">
    <property type="entry name" value="MAJOR FACILITATOR SUPERFAMILY (MFS) PROFILE DOMAIN-CONTAINING PROTEIN"/>
    <property type="match status" value="1"/>
</dbReference>
<dbReference type="PROSITE" id="PS50850">
    <property type="entry name" value="MFS"/>
    <property type="match status" value="1"/>
</dbReference>
<dbReference type="Proteomes" id="UP001164286">
    <property type="component" value="Unassembled WGS sequence"/>
</dbReference>
<evidence type="ECO:0000256" key="4">
    <source>
        <dbReference type="ARBA" id="ARBA00022989"/>
    </source>
</evidence>
<evidence type="ECO:0000256" key="5">
    <source>
        <dbReference type="ARBA" id="ARBA00023136"/>
    </source>
</evidence>
<keyword evidence="2" id="KW-0813">Transport</keyword>
<evidence type="ECO:0000256" key="1">
    <source>
        <dbReference type="ARBA" id="ARBA00004141"/>
    </source>
</evidence>
<dbReference type="FunFam" id="1.20.1250.20:FF:000018">
    <property type="entry name" value="MFS transporter permease"/>
    <property type="match status" value="1"/>
</dbReference>
<protein>
    <submittedName>
        <fullName evidence="8">Major facilitator superfamily domain-containing protein</fullName>
    </submittedName>
</protein>
<evidence type="ECO:0000313" key="8">
    <source>
        <dbReference type="EMBL" id="KAI9639288.1"/>
    </source>
</evidence>
<evidence type="ECO:0000256" key="2">
    <source>
        <dbReference type="ARBA" id="ARBA00022448"/>
    </source>
</evidence>
<dbReference type="GeneID" id="77729873"/>
<feature type="transmembrane region" description="Helical" evidence="6">
    <location>
        <begin position="408"/>
        <end position="428"/>
    </location>
</feature>
<feature type="transmembrane region" description="Helical" evidence="6">
    <location>
        <begin position="317"/>
        <end position="338"/>
    </location>
</feature>
<evidence type="ECO:0000313" key="9">
    <source>
        <dbReference type="Proteomes" id="UP001164286"/>
    </source>
</evidence>
<feature type="transmembrane region" description="Helical" evidence="6">
    <location>
        <begin position="54"/>
        <end position="72"/>
    </location>
</feature>
<feature type="transmembrane region" description="Helical" evidence="6">
    <location>
        <begin position="213"/>
        <end position="237"/>
    </location>
</feature>
<feature type="transmembrane region" description="Helical" evidence="6">
    <location>
        <begin position="181"/>
        <end position="201"/>
    </location>
</feature>
<keyword evidence="5 6" id="KW-0472">Membrane</keyword>
<dbReference type="AlphaFoldDB" id="A0AA38HEN8"/>
<dbReference type="SUPFAM" id="SSF103473">
    <property type="entry name" value="MFS general substrate transporter"/>
    <property type="match status" value="1"/>
</dbReference>
<reference evidence="8" key="1">
    <citation type="journal article" date="2022" name="G3 (Bethesda)">
        <title>High quality genome of the basidiomycete yeast Dioszegia hungarica PDD-24b-2 isolated from cloud water.</title>
        <authorList>
            <person name="Jarrige D."/>
            <person name="Haridas S."/>
            <person name="Bleykasten-Grosshans C."/>
            <person name="Joly M."/>
            <person name="Nadalig T."/>
            <person name="Sancelme M."/>
            <person name="Vuilleumier S."/>
            <person name="Grigoriev I.V."/>
            <person name="Amato P."/>
            <person name="Bringel F."/>
        </authorList>
    </citation>
    <scope>NUCLEOTIDE SEQUENCE</scope>
    <source>
        <strain evidence="8">PDD-24b-2</strain>
    </source>
</reference>
<feature type="transmembrane region" description="Helical" evidence="6">
    <location>
        <begin position="92"/>
        <end position="114"/>
    </location>
</feature>
<dbReference type="RefSeq" id="XP_052949065.1">
    <property type="nucleotide sequence ID" value="XM_053090668.1"/>
</dbReference>
<feature type="transmembrane region" description="Helical" evidence="6">
    <location>
        <begin position="121"/>
        <end position="139"/>
    </location>
</feature>
<keyword evidence="9" id="KW-1185">Reference proteome</keyword>
<feature type="transmembrane region" description="Helical" evidence="6">
    <location>
        <begin position="350"/>
        <end position="368"/>
    </location>
</feature>
<dbReference type="GO" id="GO:0016020">
    <property type="term" value="C:membrane"/>
    <property type="evidence" value="ECO:0007669"/>
    <property type="project" value="UniProtKB-SubCell"/>
</dbReference>
<dbReference type="Pfam" id="PF07690">
    <property type="entry name" value="MFS_1"/>
    <property type="match status" value="1"/>
</dbReference>
<dbReference type="FunFam" id="1.20.1250.20:FF:000013">
    <property type="entry name" value="MFS general substrate transporter"/>
    <property type="match status" value="1"/>
</dbReference>
<dbReference type="InterPro" id="IPR020846">
    <property type="entry name" value="MFS_dom"/>
</dbReference>
<organism evidence="8 9">
    <name type="scientific">Dioszegia hungarica</name>
    <dbReference type="NCBI Taxonomy" id="4972"/>
    <lineage>
        <taxon>Eukaryota</taxon>
        <taxon>Fungi</taxon>
        <taxon>Dikarya</taxon>
        <taxon>Basidiomycota</taxon>
        <taxon>Agaricomycotina</taxon>
        <taxon>Tremellomycetes</taxon>
        <taxon>Tremellales</taxon>
        <taxon>Bulleribasidiaceae</taxon>
        <taxon>Dioszegia</taxon>
    </lineage>
</organism>
<dbReference type="EMBL" id="JAKWFO010000001">
    <property type="protein sequence ID" value="KAI9639288.1"/>
    <property type="molecule type" value="Genomic_DNA"/>
</dbReference>
<feature type="transmembrane region" description="Helical" evidence="6">
    <location>
        <begin position="284"/>
        <end position="305"/>
    </location>
</feature>
<dbReference type="Gene3D" id="1.20.1250.20">
    <property type="entry name" value="MFS general substrate transporter like domains"/>
    <property type="match status" value="2"/>
</dbReference>
<dbReference type="InterPro" id="IPR036259">
    <property type="entry name" value="MFS_trans_sf"/>
</dbReference>
<sequence length="485" mass="53516">MNHSNVSDAAIDKAEHAHLETADNKLEPSAVEAAVHGHDAKWERKTIRKIDVRLLIILGLCYAISLIDRTNISAARVAGMQVSLQLQIGDRYSIISLLFFVPYIIFELPSNIILRKVGPRYWLSSIVMGFGVVMVGMAFCKEWWHLAICRVLLGLLESGFFPGCVYLVSSWYTRYETNSRMAVFYLTSMVISGFSNIWGYGITFLNGKAGLIAWQWIFLIFGLITVALAILGFFLIVDFPEKSKFLAEDQKAWAIARIEADRGDAVPDKLTGRAFMRAVSDGKIWAFAYLFMTATTGSYAFAFFLPVILEGQGYSQQLALMLSAPPYVFAAIYTFALAVMSDRLRMRAPFIATSNLVCIVGLAITAYAGTIGVRYFGCFLTIAGAQSNVPAVLAYSQNNVRMSSKRSVTSALVIGFGGIGGIIASTVYRQIDYPQYIPGLWTTMALNMGSIAVLAVLSMIFKKQNRRANAGEIEIEGAQGFLYTI</sequence>
<name>A0AA38HEN8_9TREE</name>
<feature type="transmembrane region" description="Helical" evidence="6">
    <location>
        <begin position="440"/>
        <end position="461"/>
    </location>
</feature>
<feature type="transmembrane region" description="Helical" evidence="6">
    <location>
        <begin position="374"/>
        <end position="396"/>
    </location>
</feature>
<feature type="transmembrane region" description="Helical" evidence="6">
    <location>
        <begin position="145"/>
        <end position="169"/>
    </location>
</feature>